<keyword evidence="3 13" id="KW-0540">Nuclease</keyword>
<dbReference type="GO" id="GO:0005737">
    <property type="term" value="C:cytoplasm"/>
    <property type="evidence" value="ECO:0007669"/>
    <property type="project" value="UniProtKB-SubCell"/>
</dbReference>
<organism evidence="15 16">
    <name type="scientific">Candidatus Buchananbacteria bacterium RIFCSPLOWO2_01_FULL_39_33</name>
    <dbReference type="NCBI Taxonomy" id="1797543"/>
    <lineage>
        <taxon>Bacteria</taxon>
        <taxon>Candidatus Buchananiibacteriota</taxon>
    </lineage>
</organism>
<dbReference type="Pfam" id="PF02075">
    <property type="entry name" value="RuvC"/>
    <property type="match status" value="1"/>
</dbReference>
<evidence type="ECO:0000313" key="16">
    <source>
        <dbReference type="Proteomes" id="UP000177376"/>
    </source>
</evidence>
<evidence type="ECO:0000256" key="6">
    <source>
        <dbReference type="ARBA" id="ARBA00022763"/>
    </source>
</evidence>
<accession>A0A1G1YGQ9</accession>
<dbReference type="GO" id="GO:0048476">
    <property type="term" value="C:Holliday junction resolvase complex"/>
    <property type="evidence" value="ECO:0007669"/>
    <property type="project" value="UniProtKB-UniRule"/>
</dbReference>
<proteinExistence type="inferred from homology"/>
<dbReference type="SUPFAM" id="SSF53098">
    <property type="entry name" value="Ribonuclease H-like"/>
    <property type="match status" value="1"/>
</dbReference>
<keyword evidence="8 13" id="KW-0460">Magnesium</keyword>
<feature type="active site" evidence="13">
    <location>
        <position position="75"/>
    </location>
</feature>
<evidence type="ECO:0000256" key="8">
    <source>
        <dbReference type="ARBA" id="ARBA00022842"/>
    </source>
</evidence>
<dbReference type="GO" id="GO:0000287">
    <property type="term" value="F:magnesium ion binding"/>
    <property type="evidence" value="ECO:0007669"/>
    <property type="project" value="UniProtKB-UniRule"/>
</dbReference>
<dbReference type="NCBIfam" id="NF000711">
    <property type="entry name" value="PRK00039.2-1"/>
    <property type="match status" value="1"/>
</dbReference>
<dbReference type="GO" id="GO:0008821">
    <property type="term" value="F:crossover junction DNA endonuclease activity"/>
    <property type="evidence" value="ECO:0007669"/>
    <property type="project" value="UniProtKB-UniRule"/>
</dbReference>
<evidence type="ECO:0000256" key="14">
    <source>
        <dbReference type="NCBIfam" id="TIGR00228"/>
    </source>
</evidence>
<evidence type="ECO:0000313" key="15">
    <source>
        <dbReference type="EMBL" id="OGY51489.1"/>
    </source>
</evidence>
<dbReference type="PRINTS" id="PR00696">
    <property type="entry name" value="RSOLVASERUVC"/>
</dbReference>
<sequence length="162" mass="17675">MPTGKLKKNIILGIDPGLADTGFGLIAVNGQELTCLDHGSITTDKKLSLPARLQQLEQKLILIINKYKPNFMSLEQLFFCTNTKTIIAVGEARGVILLTAAKYKLPVKEFTPLQVKQGITGYGQADKKQVQRMVKTILKLKTLPEPDDAADALAIAICAINK</sequence>
<protein>
    <recommendedName>
        <fullName evidence="13 14">Crossover junction endodeoxyribonuclease RuvC</fullName>
        <ecNumber evidence="13 14">3.1.21.10</ecNumber>
    </recommendedName>
    <alternativeName>
        <fullName evidence="13">Holliday junction nuclease RuvC</fullName>
    </alternativeName>
    <alternativeName>
        <fullName evidence="13">Holliday junction resolvase RuvC</fullName>
    </alternativeName>
</protein>
<keyword evidence="4 13" id="KW-0479">Metal-binding</keyword>
<dbReference type="PANTHER" id="PTHR30194:SF3">
    <property type="entry name" value="CROSSOVER JUNCTION ENDODEOXYRIBONUCLEASE RUVC"/>
    <property type="match status" value="1"/>
</dbReference>
<evidence type="ECO:0000256" key="5">
    <source>
        <dbReference type="ARBA" id="ARBA00022759"/>
    </source>
</evidence>
<dbReference type="InterPro" id="IPR036397">
    <property type="entry name" value="RNaseH_sf"/>
</dbReference>
<comment type="subcellular location">
    <subcellularLocation>
        <location evidence="13">Cytoplasm</location>
    </subcellularLocation>
</comment>
<evidence type="ECO:0000256" key="11">
    <source>
        <dbReference type="ARBA" id="ARBA00023204"/>
    </source>
</evidence>
<dbReference type="GO" id="GO:0006281">
    <property type="term" value="P:DNA repair"/>
    <property type="evidence" value="ECO:0007669"/>
    <property type="project" value="UniProtKB-UniRule"/>
</dbReference>
<name>A0A1G1YGQ9_9BACT</name>
<evidence type="ECO:0000256" key="7">
    <source>
        <dbReference type="ARBA" id="ARBA00022801"/>
    </source>
</evidence>
<evidence type="ECO:0000256" key="1">
    <source>
        <dbReference type="ARBA" id="ARBA00009518"/>
    </source>
</evidence>
<dbReference type="AlphaFoldDB" id="A0A1G1YGQ9"/>
<feature type="binding site" evidence="13">
    <location>
        <position position="75"/>
    </location>
    <ligand>
        <name>Mg(2+)</name>
        <dbReference type="ChEBI" id="CHEBI:18420"/>
        <label>2</label>
    </ligand>
</feature>
<comment type="cofactor">
    <cofactor evidence="13">
        <name>Mg(2+)</name>
        <dbReference type="ChEBI" id="CHEBI:18420"/>
    </cofactor>
    <text evidence="13">Binds 2 Mg(2+) ion per subunit.</text>
</comment>
<comment type="catalytic activity">
    <reaction evidence="12 13">
        <text>Endonucleolytic cleavage at a junction such as a reciprocal single-stranded crossover between two homologous DNA duplexes (Holliday junction).</text>
        <dbReference type="EC" id="3.1.21.10"/>
    </reaction>
</comment>
<dbReference type="EMBL" id="MHIM01000035">
    <property type="protein sequence ID" value="OGY51489.1"/>
    <property type="molecule type" value="Genomic_DNA"/>
</dbReference>
<feature type="active site" evidence="13">
    <location>
        <position position="15"/>
    </location>
</feature>
<feature type="binding site" evidence="13">
    <location>
        <position position="15"/>
    </location>
    <ligand>
        <name>Mg(2+)</name>
        <dbReference type="ChEBI" id="CHEBI:18420"/>
        <label>1</label>
    </ligand>
</feature>
<keyword evidence="9 13" id="KW-0238">DNA-binding</keyword>
<feature type="active site" evidence="13">
    <location>
        <position position="148"/>
    </location>
</feature>
<evidence type="ECO:0000256" key="3">
    <source>
        <dbReference type="ARBA" id="ARBA00022722"/>
    </source>
</evidence>
<feature type="binding site" evidence="13">
    <location>
        <position position="148"/>
    </location>
    <ligand>
        <name>Mg(2+)</name>
        <dbReference type="ChEBI" id="CHEBI:18420"/>
        <label>1</label>
    </ligand>
</feature>
<keyword evidence="5 13" id="KW-0255">Endonuclease</keyword>
<dbReference type="NCBIfam" id="TIGR00228">
    <property type="entry name" value="ruvC"/>
    <property type="match status" value="1"/>
</dbReference>
<comment type="function">
    <text evidence="13">The RuvA-RuvB-RuvC complex processes Holliday junction (HJ) DNA during genetic recombination and DNA repair. Endonuclease that resolves HJ intermediates. Cleaves cruciform DNA by making single-stranded nicks across the HJ at symmetrical positions within the homologous arms, yielding a 5'-phosphate and a 3'-hydroxyl group; requires a central core of homology in the junction. The consensus cleavage sequence is 5'-(A/T)TT(C/G)-3'. Cleavage occurs on the 3'-side of the TT dinucleotide at the point of strand exchange. HJ branch migration catalyzed by RuvA-RuvB allows RuvC to scan DNA until it finds its consensus sequence, where it cleaves and resolves the cruciform DNA.</text>
</comment>
<dbReference type="InterPro" id="IPR012337">
    <property type="entry name" value="RNaseH-like_sf"/>
</dbReference>
<dbReference type="Gene3D" id="3.30.420.10">
    <property type="entry name" value="Ribonuclease H-like superfamily/Ribonuclease H"/>
    <property type="match status" value="1"/>
</dbReference>
<evidence type="ECO:0000256" key="2">
    <source>
        <dbReference type="ARBA" id="ARBA00022490"/>
    </source>
</evidence>
<comment type="caution">
    <text evidence="15">The sequence shown here is derived from an EMBL/GenBank/DDBJ whole genome shotgun (WGS) entry which is preliminary data.</text>
</comment>
<dbReference type="InterPro" id="IPR020563">
    <property type="entry name" value="X-over_junc_endoDNase_Mg_BS"/>
</dbReference>
<dbReference type="FunFam" id="3.30.420.10:FF:000002">
    <property type="entry name" value="Crossover junction endodeoxyribonuclease RuvC"/>
    <property type="match status" value="1"/>
</dbReference>
<dbReference type="GO" id="GO:0003677">
    <property type="term" value="F:DNA binding"/>
    <property type="evidence" value="ECO:0007669"/>
    <property type="project" value="UniProtKB-KW"/>
</dbReference>
<dbReference type="InterPro" id="IPR002176">
    <property type="entry name" value="X-over_junc_endoDNase_RuvC"/>
</dbReference>
<keyword evidence="7 13" id="KW-0378">Hydrolase</keyword>
<dbReference type="CDD" id="cd16962">
    <property type="entry name" value="RuvC"/>
    <property type="match status" value="1"/>
</dbReference>
<comment type="subunit">
    <text evidence="13">Homodimer which binds Holliday junction (HJ) DNA. The HJ becomes 2-fold symmetrical on binding to RuvC with unstacked arms; it has a different conformation from HJ DNA in complex with RuvA. In the full resolvosome a probable DNA-RuvA(4)-RuvB(12)-RuvC(2) complex forms which resolves the HJ.</text>
</comment>
<evidence type="ECO:0000256" key="10">
    <source>
        <dbReference type="ARBA" id="ARBA00023172"/>
    </source>
</evidence>
<evidence type="ECO:0000256" key="12">
    <source>
        <dbReference type="ARBA" id="ARBA00029354"/>
    </source>
</evidence>
<dbReference type="PROSITE" id="PS01321">
    <property type="entry name" value="RUVC"/>
    <property type="match status" value="1"/>
</dbReference>
<reference evidence="15 16" key="1">
    <citation type="journal article" date="2016" name="Nat. Commun.">
        <title>Thousands of microbial genomes shed light on interconnected biogeochemical processes in an aquifer system.</title>
        <authorList>
            <person name="Anantharaman K."/>
            <person name="Brown C.T."/>
            <person name="Hug L.A."/>
            <person name="Sharon I."/>
            <person name="Castelle C.J."/>
            <person name="Probst A.J."/>
            <person name="Thomas B.C."/>
            <person name="Singh A."/>
            <person name="Wilkins M.J."/>
            <person name="Karaoz U."/>
            <person name="Brodie E.L."/>
            <person name="Williams K.H."/>
            <person name="Hubbard S.S."/>
            <person name="Banfield J.F."/>
        </authorList>
    </citation>
    <scope>NUCLEOTIDE SEQUENCE [LARGE SCALE GENOMIC DNA]</scope>
</reference>
<dbReference type="PANTHER" id="PTHR30194">
    <property type="entry name" value="CROSSOVER JUNCTION ENDODEOXYRIBONUCLEASE RUVC"/>
    <property type="match status" value="1"/>
</dbReference>
<keyword evidence="11 13" id="KW-0234">DNA repair</keyword>
<evidence type="ECO:0000256" key="9">
    <source>
        <dbReference type="ARBA" id="ARBA00023125"/>
    </source>
</evidence>
<dbReference type="HAMAP" id="MF_00034">
    <property type="entry name" value="RuvC"/>
    <property type="match status" value="1"/>
</dbReference>
<evidence type="ECO:0000256" key="13">
    <source>
        <dbReference type="HAMAP-Rule" id="MF_00034"/>
    </source>
</evidence>
<dbReference type="Proteomes" id="UP000177376">
    <property type="component" value="Unassembled WGS sequence"/>
</dbReference>
<keyword evidence="2 13" id="KW-0963">Cytoplasm</keyword>
<gene>
    <name evidence="13" type="primary">ruvC</name>
    <name evidence="15" type="ORF">A3A02_03705</name>
</gene>
<keyword evidence="6 13" id="KW-0227">DNA damage</keyword>
<dbReference type="EC" id="3.1.21.10" evidence="13 14"/>
<comment type="similarity">
    <text evidence="1 13">Belongs to the RuvC family.</text>
</comment>
<dbReference type="GO" id="GO:0006310">
    <property type="term" value="P:DNA recombination"/>
    <property type="evidence" value="ECO:0007669"/>
    <property type="project" value="UniProtKB-UniRule"/>
</dbReference>
<evidence type="ECO:0000256" key="4">
    <source>
        <dbReference type="ARBA" id="ARBA00022723"/>
    </source>
</evidence>
<keyword evidence="10 13" id="KW-0233">DNA recombination</keyword>